<evidence type="ECO:0000313" key="4">
    <source>
        <dbReference type="EMBL" id="KZS43020.1"/>
    </source>
</evidence>
<comment type="caution">
    <text evidence="4">The sequence shown here is derived from an EMBL/GenBank/DDBJ whole genome shotgun (WGS) entry which is preliminary data.</text>
</comment>
<dbReference type="Proteomes" id="UP000076715">
    <property type="component" value="Unassembled WGS sequence"/>
</dbReference>
<dbReference type="EMBL" id="LQRT01000001">
    <property type="protein sequence ID" value="KZS43020.1"/>
    <property type="molecule type" value="Genomic_DNA"/>
</dbReference>
<dbReference type="AlphaFoldDB" id="A0A163D5Y5"/>
<reference evidence="4 5" key="1">
    <citation type="submission" date="2016-01" db="EMBL/GenBank/DDBJ databases">
        <title>The draft genome sequence of Aquimarina sp. RZW4-3-2.</title>
        <authorList>
            <person name="Wang Y."/>
        </authorList>
    </citation>
    <scope>NUCLEOTIDE SEQUENCE [LARGE SCALE GENOMIC DNA]</scope>
    <source>
        <strain evidence="4 5">RZW4-3-2</strain>
    </source>
</reference>
<gene>
    <name evidence="4" type="ORF">AWE51_16895</name>
</gene>
<sequence length="194" mass="22014">MKNTFLSSFAILLFTITFSFTSCEKDEQEANPDQNSNQTEITPDTKITGKAAGFTNEKVYRYYQGGSSSLHTYRTQSGTGSAIGRREGIAFTIPTSASSSGVDRNKYNFLWFLLHPQQKDFILTTSSSEFWNLRRQGWKNVTYKYILIQKGSGNGAKKLYRFYDTKNSDHLFTKNYTEGVNAGLKYEGTVGWVF</sequence>
<feature type="chain" id="PRO_5007842353" description="DUF5648 domain-containing protein" evidence="2">
    <location>
        <begin position="22"/>
        <end position="194"/>
    </location>
</feature>
<dbReference type="PROSITE" id="PS51257">
    <property type="entry name" value="PROKAR_LIPOPROTEIN"/>
    <property type="match status" value="1"/>
</dbReference>
<evidence type="ECO:0000259" key="3">
    <source>
        <dbReference type="Pfam" id="PF18885"/>
    </source>
</evidence>
<protein>
    <recommendedName>
        <fullName evidence="3">DUF5648 domain-containing protein</fullName>
    </recommendedName>
</protein>
<organism evidence="4 5">
    <name type="scientific">Aquimarina aggregata</name>
    <dbReference type="NCBI Taxonomy" id="1642818"/>
    <lineage>
        <taxon>Bacteria</taxon>
        <taxon>Pseudomonadati</taxon>
        <taxon>Bacteroidota</taxon>
        <taxon>Flavobacteriia</taxon>
        <taxon>Flavobacteriales</taxon>
        <taxon>Flavobacteriaceae</taxon>
        <taxon>Aquimarina</taxon>
    </lineage>
</organism>
<accession>A0A163D5Y5</accession>
<name>A0A163D5Y5_9FLAO</name>
<evidence type="ECO:0000313" key="5">
    <source>
        <dbReference type="Proteomes" id="UP000076715"/>
    </source>
</evidence>
<keyword evidence="5" id="KW-1185">Reference proteome</keyword>
<feature type="domain" description="DUF5648" evidence="3">
    <location>
        <begin position="59"/>
        <end position="192"/>
    </location>
</feature>
<evidence type="ECO:0000256" key="1">
    <source>
        <dbReference type="SAM" id="MobiDB-lite"/>
    </source>
</evidence>
<proteinExistence type="predicted"/>
<dbReference type="InterPro" id="IPR043708">
    <property type="entry name" value="DUF5648"/>
</dbReference>
<evidence type="ECO:0000256" key="2">
    <source>
        <dbReference type="SAM" id="SignalP"/>
    </source>
</evidence>
<dbReference type="RefSeq" id="WP_066308468.1">
    <property type="nucleotide sequence ID" value="NZ_LQRT01000001.1"/>
</dbReference>
<dbReference type="OrthoDB" id="1160642at2"/>
<feature type="region of interest" description="Disordered" evidence="1">
    <location>
        <begin position="27"/>
        <end position="47"/>
    </location>
</feature>
<keyword evidence="2" id="KW-0732">Signal</keyword>
<feature type="signal peptide" evidence="2">
    <location>
        <begin position="1"/>
        <end position="21"/>
    </location>
</feature>
<feature type="compositionally biased region" description="Polar residues" evidence="1">
    <location>
        <begin position="31"/>
        <end position="42"/>
    </location>
</feature>
<dbReference type="Pfam" id="PF18885">
    <property type="entry name" value="DUF5648"/>
    <property type="match status" value="1"/>
</dbReference>